<dbReference type="InterPro" id="IPR043129">
    <property type="entry name" value="ATPase_NBD"/>
</dbReference>
<dbReference type="EMBL" id="FOAN01000004">
    <property type="protein sequence ID" value="SEL49004.1"/>
    <property type="molecule type" value="Genomic_DNA"/>
</dbReference>
<dbReference type="SUPFAM" id="SSF53067">
    <property type="entry name" value="Actin-like ATPase domain"/>
    <property type="match status" value="1"/>
</dbReference>
<organism evidence="1 2">
    <name type="scientific">Bosea lupini</name>
    <dbReference type="NCBI Taxonomy" id="1036779"/>
    <lineage>
        <taxon>Bacteria</taxon>
        <taxon>Pseudomonadati</taxon>
        <taxon>Pseudomonadota</taxon>
        <taxon>Alphaproteobacteria</taxon>
        <taxon>Hyphomicrobiales</taxon>
        <taxon>Boseaceae</taxon>
        <taxon>Bosea</taxon>
    </lineage>
</organism>
<evidence type="ECO:0000313" key="1">
    <source>
        <dbReference type="EMBL" id="SEL49004.1"/>
    </source>
</evidence>
<dbReference type="Gene3D" id="3.30.420.40">
    <property type="match status" value="2"/>
</dbReference>
<dbReference type="OrthoDB" id="8143373at2"/>
<name>A0A1H7QMY6_9HYPH</name>
<proteinExistence type="predicted"/>
<gene>
    <name evidence="1" type="ORF">SAMN04515666_10455</name>
</gene>
<keyword evidence="2" id="KW-1185">Reference proteome</keyword>
<reference evidence="2" key="1">
    <citation type="submission" date="2016-10" db="EMBL/GenBank/DDBJ databases">
        <authorList>
            <person name="Varghese N."/>
            <person name="Submissions S."/>
        </authorList>
    </citation>
    <scope>NUCLEOTIDE SEQUENCE [LARGE SCALE GENOMIC DNA]</scope>
    <source>
        <strain evidence="2">LMG 26383,CCUG 61248,R- 45681</strain>
    </source>
</reference>
<dbReference type="Gene3D" id="3.90.640.10">
    <property type="entry name" value="Actin, Chain A, domain 4"/>
    <property type="match status" value="1"/>
</dbReference>
<dbReference type="STRING" id="1036779.SAMN04515666_10455"/>
<evidence type="ECO:0000313" key="2">
    <source>
        <dbReference type="Proteomes" id="UP000199664"/>
    </source>
</evidence>
<accession>A0A1H7QMY6</accession>
<protein>
    <submittedName>
        <fullName evidence="1">Uncharacterized protein</fullName>
    </submittedName>
</protein>
<dbReference type="RefSeq" id="WP_091834584.1">
    <property type="nucleotide sequence ID" value="NZ_FOAN01000004.1"/>
</dbReference>
<dbReference type="AlphaFoldDB" id="A0A1H7QMY6"/>
<dbReference type="Proteomes" id="UP000199664">
    <property type="component" value="Unassembled WGS sequence"/>
</dbReference>
<sequence>MTTLPCYNLETRLGSFSATIALDRSGELIDLIAFEAPEDMVKAVTVSLVSHAPSLASGIDIGWLQGNALLDKAAVRAGERLVLGLKREAVMRAVANHRAQADIDSDASLEIAFSTIVETAAGTRASPRRLLKIAALAGASQPEWQIEPVEIDLDSLQAGKQIAIGQIAVGIPRDIVLEGRRGLTIEASCFGIKAQHLSLGVAAPMDHSVSLRRFPDAGTATSRHLIWLADAPALAGQELRLDVTLTRDAVLDFVDETIQANPKAPLQVRLTAKLGGWVGQDGAGHDPDGPAKPWSSALESRSVPILSQNRGEVALTIAGQHFACPLGSSAQFEITGGLNAEVDPDDETSIVRCDGLVIDLRRWPLTRTAPLTVEVTSKMGESEIAEPPTPFPLEIVREGDFGRRGRAVVPMQNLTTTLSRAVRTSGANVLRGEITVSLAIKAADEGGRAFAQASLPLRYSRRVHRLPICIDLGASATSIWSGAPRAAGRATEIKPLALGTWLSAHVDPRHGEAALQDAGAAPLIPSHVGLDSSNNLRADHAPHSLPDLALIGSDRASVARRLKAFARRYDVSAPAPPPQSGLPESGKRIDSLKHALTSGAVSLTLNEQVHRYDAATDRVVATNTVEIAPLVADVLDELVDLYVLRLGEDRLRVEDHAPPPVVPRILVSCPSGIGDEISSRYRAALELFAQRLERLFPGATSFPDAAVTVPEAVAAARYVSSLPEVRAAVPDQSEALLVTLDIGGGTSDVALATLRRDGDRLSHQTLVTFGLPVGGDLIDEELTGIAATLIDRAMDGQDAHWQPAFAEASLARAIQREDAGALAARSWLRNAVKRAKTGLATRLSEKAQGAGTRYRWDVEAADETFDIVLAELKPDGDPAGLYVAQNEPALADVTQRPGLQLAIDGPDRAGTRRLVLKLSRSALEKGAGEASQHLAEIGAVLGGLLPRLARAAGPNPARRPTVIMVPTGRAALWPPIFEAIATEADASRAAFPFERPFSPAAMKKAVIAGAAILGIEGDMAGSAVQYKNPLGIAAMAVQMRDLGATGLRTEFAAERIHYLGYDIGSGARVHAEHDEAAPSLGGRANLGRRFQFVRTIPGLDPQGKALARLRPLLDGQDPMVLLEGDSIVEAHREGLDGFGVCEIISEVLSPVSRKVTVVAANEGWEACWRIEHDRVSRIY</sequence>